<name>A0A8J5LI09_ZINOF</name>
<gene>
    <name evidence="2" type="ORF">ZIOFF_017017</name>
</gene>
<evidence type="ECO:0000313" key="2">
    <source>
        <dbReference type="EMBL" id="KAG6519988.1"/>
    </source>
</evidence>
<proteinExistence type="predicted"/>
<dbReference type="PANTHER" id="PTHR34539">
    <property type="entry name" value="T6J4.11 PROTEIN"/>
    <property type="match status" value="1"/>
</dbReference>
<reference evidence="2 3" key="1">
    <citation type="submission" date="2020-08" db="EMBL/GenBank/DDBJ databases">
        <title>Plant Genome Project.</title>
        <authorList>
            <person name="Zhang R.-G."/>
        </authorList>
    </citation>
    <scope>NUCLEOTIDE SEQUENCE [LARGE SCALE GENOMIC DNA]</scope>
    <source>
        <tissue evidence="2">Rhizome</tissue>
    </source>
</reference>
<dbReference type="EMBL" id="JACMSC010000005">
    <property type="protein sequence ID" value="KAG6519988.1"/>
    <property type="molecule type" value="Genomic_DNA"/>
</dbReference>
<dbReference type="AlphaFoldDB" id="A0A8J5LI09"/>
<organism evidence="2 3">
    <name type="scientific">Zingiber officinale</name>
    <name type="common">Ginger</name>
    <name type="synonym">Amomum zingiber</name>
    <dbReference type="NCBI Taxonomy" id="94328"/>
    <lineage>
        <taxon>Eukaryota</taxon>
        <taxon>Viridiplantae</taxon>
        <taxon>Streptophyta</taxon>
        <taxon>Embryophyta</taxon>
        <taxon>Tracheophyta</taxon>
        <taxon>Spermatophyta</taxon>
        <taxon>Magnoliopsida</taxon>
        <taxon>Liliopsida</taxon>
        <taxon>Zingiberales</taxon>
        <taxon>Zingiberaceae</taxon>
        <taxon>Zingiber</taxon>
    </lineage>
</organism>
<dbReference type="Proteomes" id="UP000734854">
    <property type="component" value="Unassembled WGS sequence"/>
</dbReference>
<sequence>MLPLRVFCHRVPETKTRSTGRDSMEESGGWKRGRDEGGEKGSSPEAKRFRDDLLRSILEGDDDASGSEVASVMKSLEEEISLPSAPVPGLAASDQPDLGYLLEASDDELGLPPAASSSSGVGCGASEAAIAVGDGGEVDGVEFGQIWGFADEMDGYSGLGCGIRPEDKVEAAAEGLVYDAGLFNYSDDLYAPSDLPEFSWRY</sequence>
<comment type="caution">
    <text evidence="2">The sequence shown here is derived from an EMBL/GenBank/DDBJ whole genome shotgun (WGS) entry which is preliminary data.</text>
</comment>
<evidence type="ECO:0000313" key="3">
    <source>
        <dbReference type="Proteomes" id="UP000734854"/>
    </source>
</evidence>
<protein>
    <submittedName>
        <fullName evidence="2">Uncharacterized protein</fullName>
    </submittedName>
</protein>
<dbReference type="PANTHER" id="PTHR34539:SF19">
    <property type="entry name" value="T6J4.11 PROTEIN"/>
    <property type="match status" value="1"/>
</dbReference>
<accession>A0A8J5LI09</accession>
<evidence type="ECO:0000256" key="1">
    <source>
        <dbReference type="SAM" id="MobiDB-lite"/>
    </source>
</evidence>
<feature type="compositionally biased region" description="Basic and acidic residues" evidence="1">
    <location>
        <begin position="10"/>
        <end position="39"/>
    </location>
</feature>
<feature type="region of interest" description="Disordered" evidence="1">
    <location>
        <begin position="9"/>
        <end position="51"/>
    </location>
</feature>
<keyword evidence="3" id="KW-1185">Reference proteome</keyword>